<protein>
    <submittedName>
        <fullName evidence="1">Uncharacterized protein</fullName>
    </submittedName>
</protein>
<dbReference type="GeneID" id="9861412"/>
<keyword evidence="2" id="KW-1185">Reference proteome</keyword>
<gene>
    <name evidence="1" type="ORF">phiAS5_ORF0005</name>
</gene>
<organism evidence="1 2">
    <name type="scientific">Aeromonas phage phiAS5</name>
    <dbReference type="NCBI Taxonomy" id="879630"/>
    <lineage>
        <taxon>Viruses</taxon>
        <taxon>Duplodnaviria</taxon>
        <taxon>Heunggongvirae</taxon>
        <taxon>Uroviricota</taxon>
        <taxon>Caudoviricetes</taxon>
        <taxon>Pantevenvirales</taxon>
        <taxon>Straboviridae</taxon>
        <taxon>Chrysonvirus</taxon>
        <taxon>Chrysonvirus as5</taxon>
    </lineage>
</organism>
<sequence length="65" mass="7315">MQAIILFILKRVGTEVLLQMLKQLVKILEKRIDNNFGSDDVDAIEKRVEVAKEPSATPISHPGKE</sequence>
<evidence type="ECO:0000313" key="1">
    <source>
        <dbReference type="EMBL" id="ADM79848.1"/>
    </source>
</evidence>
<dbReference type="KEGG" id="vg:9861412"/>
<evidence type="ECO:0000313" key="2">
    <source>
        <dbReference type="Proteomes" id="UP000002236"/>
    </source>
</evidence>
<reference evidence="1 2" key="1">
    <citation type="journal article" date="2012" name="Vet. Microbiol.">
        <title>Complete genome sequence and characterization of a broad-host range T4-like bacteriophage phiAS5 infecting Aeromonas salmonicida subsp. salmonicida.</title>
        <authorList>
            <person name="Kim J.H."/>
            <person name="Son J.S."/>
            <person name="Choi Y.J."/>
            <person name="Choresca C.H.Jr."/>
            <person name="Shin S.P."/>
            <person name="Han J.E."/>
            <person name="Jun J.W."/>
            <person name="Park S.C."/>
        </authorList>
    </citation>
    <scope>NUCLEOTIDE SEQUENCE [LARGE SCALE GENOMIC DNA]</scope>
</reference>
<dbReference type="EMBL" id="HM452126">
    <property type="protein sequence ID" value="ADM79848.1"/>
    <property type="molecule type" value="Genomic_DNA"/>
</dbReference>
<dbReference type="RefSeq" id="YP_003969294.1">
    <property type="nucleotide sequence ID" value="NC_014636.1"/>
</dbReference>
<dbReference type="Proteomes" id="UP000002236">
    <property type="component" value="Segment"/>
</dbReference>
<proteinExistence type="predicted"/>
<accession>E1A2A2</accession>
<dbReference type="OrthoDB" id="25266at10239"/>
<name>E1A2A2_9CAUD</name>